<feature type="compositionally biased region" description="Low complexity" evidence="1">
    <location>
        <begin position="451"/>
        <end position="460"/>
    </location>
</feature>
<dbReference type="InterPro" id="IPR027417">
    <property type="entry name" value="P-loop_NTPase"/>
</dbReference>
<dbReference type="GO" id="GO:0043531">
    <property type="term" value="F:ADP binding"/>
    <property type="evidence" value="ECO:0007669"/>
    <property type="project" value="InterPro"/>
</dbReference>
<dbReference type="SUPFAM" id="SSF47413">
    <property type="entry name" value="lambda repressor-like DNA-binding domains"/>
    <property type="match status" value="1"/>
</dbReference>
<name>A0A2K8P7A1_STRLA</name>
<keyword evidence="3" id="KW-1185">Reference proteome</keyword>
<feature type="region of interest" description="Disordered" evidence="1">
    <location>
        <begin position="418"/>
        <end position="544"/>
    </location>
</feature>
<dbReference type="Pfam" id="PF13560">
    <property type="entry name" value="HTH_31"/>
    <property type="match status" value="1"/>
</dbReference>
<evidence type="ECO:0000313" key="2">
    <source>
        <dbReference type="EMBL" id="ATZ22348.1"/>
    </source>
</evidence>
<dbReference type="InterPro" id="IPR001387">
    <property type="entry name" value="Cro/C1-type_HTH"/>
</dbReference>
<dbReference type="RefSeq" id="WP_051840390.1">
    <property type="nucleotide sequence ID" value="NZ_CP073778.1"/>
</dbReference>
<reference evidence="2 3" key="1">
    <citation type="submission" date="2017-11" db="EMBL/GenBank/DDBJ databases">
        <title>Complete genome sequence of Streptomyces lavendulae subsp. lavendulae CCM 3239 (formerly 'Streptomyces aureofaciens CCM 3239'), the producer of the angucycline-type antibiotic auricin.</title>
        <authorList>
            <person name="Busche T."/>
            <person name="Novakova R."/>
            <person name="Al'Dilaimi A."/>
            <person name="Homerova D."/>
            <person name="Feckova L."/>
            <person name="Rezuchova B."/>
            <person name="Mingyar E."/>
            <person name="Csolleiova D."/>
            <person name="Bekeova C."/>
            <person name="Winkler A."/>
            <person name="Sevcikova B."/>
            <person name="Kalinowski J."/>
            <person name="Kormanec J."/>
            <person name="Ruckert C."/>
        </authorList>
    </citation>
    <scope>NUCLEOTIDE SEQUENCE [LARGE SCALE GENOMIC DNA]</scope>
    <source>
        <strain evidence="2 3">CCM 3239</strain>
    </source>
</reference>
<feature type="compositionally biased region" description="Low complexity" evidence="1">
    <location>
        <begin position="424"/>
        <end position="444"/>
    </location>
</feature>
<sequence length="544" mass="57525">MTLERLAELSGVSARALSDMERGRSRGPQHGTVAALADALSLEGDVRERFVGLARDGRLRGHRERPGSPCELPCSVTDFTGRTAERVWLSRLVYEESAPGTGVVGLITGTAGLGKTALAVRAAHAVRPSFPDGVLFLDLCGMSRQPLSAGDALRSLLRALGVAERQIPDGVPGRASLYRSLLRDRRALVVLDNATSEEQVRALMPGGGASRVLITTRRLLAGLEGVRRLALGPLSLPESAQLLSGILGGGAVSDRQPALTRLAELCGGLPLALRIIGNRLLSRPGWDADELAARLANEGCRLDQFTAGDLKIAHAFGMSYAQLSDSSRRMFRRLAGLPGQDFDADLAAVAAGVSVEDAWAALDDLVDLGLLHDGAAGRFRFHDLVRLFARDRLHREEPLAEREALSARVTSWLRRSVARHGRPGRPAAGPVAPSDAEAAAAPGDAARRAPRTSPAPALLPSEPPGDPGGGRGRRPTRPCQVPPVLLRAVPHGPSSSPRLDSRAPGQTAWPVPPAQERPWQPSGTSCSCTVASWTDRAGRGSTTT</sequence>
<dbReference type="OrthoDB" id="7628974at2"/>
<evidence type="ECO:0000256" key="1">
    <source>
        <dbReference type="SAM" id="MobiDB-lite"/>
    </source>
</evidence>
<dbReference type="PROSITE" id="PS50943">
    <property type="entry name" value="HTH_CROC1"/>
    <property type="match status" value="1"/>
</dbReference>
<dbReference type="EMBL" id="CP024985">
    <property type="protein sequence ID" value="ATZ22348.1"/>
    <property type="molecule type" value="Genomic_DNA"/>
</dbReference>
<accession>A0A2K8P7A1</accession>
<dbReference type="PANTHER" id="PTHR47691:SF3">
    <property type="entry name" value="HTH-TYPE TRANSCRIPTIONAL REGULATOR RV0890C-RELATED"/>
    <property type="match status" value="1"/>
</dbReference>
<dbReference type="GO" id="GO:0003677">
    <property type="term" value="F:DNA binding"/>
    <property type="evidence" value="ECO:0007669"/>
    <property type="project" value="InterPro"/>
</dbReference>
<dbReference type="InterPro" id="IPR010982">
    <property type="entry name" value="Lambda_DNA-bd_dom_sf"/>
</dbReference>
<protein>
    <submittedName>
        <fullName evidence="2">Regulatory protein AfsR</fullName>
    </submittedName>
</protein>
<dbReference type="SUPFAM" id="SSF52540">
    <property type="entry name" value="P-loop containing nucleoside triphosphate hydrolases"/>
    <property type="match status" value="1"/>
</dbReference>
<dbReference type="Gene3D" id="1.10.260.40">
    <property type="entry name" value="lambda repressor-like DNA-binding domains"/>
    <property type="match status" value="1"/>
</dbReference>
<dbReference type="Pfam" id="PF00931">
    <property type="entry name" value="NB-ARC"/>
    <property type="match status" value="1"/>
</dbReference>
<evidence type="ECO:0000313" key="3">
    <source>
        <dbReference type="Proteomes" id="UP000231791"/>
    </source>
</evidence>
<organism evidence="2 3">
    <name type="scientific">Streptomyces lavendulae subsp. lavendulae</name>
    <dbReference type="NCBI Taxonomy" id="58340"/>
    <lineage>
        <taxon>Bacteria</taxon>
        <taxon>Bacillati</taxon>
        <taxon>Actinomycetota</taxon>
        <taxon>Actinomycetes</taxon>
        <taxon>Kitasatosporales</taxon>
        <taxon>Streptomycetaceae</taxon>
        <taxon>Streptomyces</taxon>
    </lineage>
</organism>
<dbReference type="Gene3D" id="3.40.50.300">
    <property type="entry name" value="P-loop containing nucleotide triphosphate hydrolases"/>
    <property type="match status" value="1"/>
</dbReference>
<dbReference type="CDD" id="cd00093">
    <property type="entry name" value="HTH_XRE"/>
    <property type="match status" value="1"/>
</dbReference>
<dbReference type="AlphaFoldDB" id="A0A2K8P7A1"/>
<dbReference type="KEGG" id="slx:SLAV_02120"/>
<dbReference type="PRINTS" id="PR00364">
    <property type="entry name" value="DISEASERSIST"/>
</dbReference>
<dbReference type="InterPro" id="IPR002182">
    <property type="entry name" value="NB-ARC"/>
</dbReference>
<feature type="compositionally biased region" description="Polar residues" evidence="1">
    <location>
        <begin position="521"/>
        <end position="532"/>
    </location>
</feature>
<proteinExistence type="predicted"/>
<dbReference type="Proteomes" id="UP000231791">
    <property type="component" value="Chromosome"/>
</dbReference>
<dbReference type="PANTHER" id="PTHR47691">
    <property type="entry name" value="REGULATOR-RELATED"/>
    <property type="match status" value="1"/>
</dbReference>
<gene>
    <name evidence="2" type="primary">afsR1</name>
    <name evidence="2" type="ORF">SLAV_02120</name>
</gene>